<dbReference type="EMBL" id="CAJPWZ010003308">
    <property type="protein sequence ID" value="CAG2256610.1"/>
    <property type="molecule type" value="Genomic_DNA"/>
</dbReference>
<protein>
    <submittedName>
        <fullName evidence="2">PPP1R21</fullName>
    </submittedName>
</protein>
<dbReference type="OrthoDB" id="5566667at2759"/>
<name>A0A8S3VK22_MYTED</name>
<dbReference type="InterPro" id="IPR019348">
    <property type="entry name" value="PPP1R21_six_helix"/>
</dbReference>
<evidence type="ECO:0000313" key="3">
    <source>
        <dbReference type="Proteomes" id="UP000683360"/>
    </source>
</evidence>
<dbReference type="Proteomes" id="UP000683360">
    <property type="component" value="Unassembled WGS sequence"/>
</dbReference>
<proteinExistence type="predicted"/>
<evidence type="ECO:0000313" key="2">
    <source>
        <dbReference type="EMBL" id="CAG2256610.1"/>
    </source>
</evidence>
<gene>
    <name evidence="2" type="ORF">MEDL_67861</name>
</gene>
<accession>A0A8S3VK22</accession>
<dbReference type="PANTHER" id="PTHR21448">
    <property type="entry name" value="SMOOTH MUSCLE MYOSIN HEAVY CHAIN-RELATED"/>
    <property type="match status" value="1"/>
</dbReference>
<dbReference type="InterPro" id="IPR040024">
    <property type="entry name" value="PPP1R21"/>
</dbReference>
<dbReference type="PANTHER" id="PTHR21448:SF0">
    <property type="entry name" value="PROTEIN PHOSPHATASE 1 REGULATORY SUBUNIT 21"/>
    <property type="match status" value="1"/>
</dbReference>
<evidence type="ECO:0000259" key="1">
    <source>
        <dbReference type="Pfam" id="PF10212"/>
    </source>
</evidence>
<dbReference type="Pfam" id="PF10212">
    <property type="entry name" value="PPP1R21_helical"/>
    <property type="match status" value="1"/>
</dbReference>
<dbReference type="AlphaFoldDB" id="A0A8S3VK22"/>
<keyword evidence="3" id="KW-1185">Reference proteome</keyword>
<organism evidence="2 3">
    <name type="scientific">Mytilus edulis</name>
    <name type="common">Blue mussel</name>
    <dbReference type="NCBI Taxonomy" id="6550"/>
    <lineage>
        <taxon>Eukaryota</taxon>
        <taxon>Metazoa</taxon>
        <taxon>Spiralia</taxon>
        <taxon>Lophotrochozoa</taxon>
        <taxon>Mollusca</taxon>
        <taxon>Bivalvia</taxon>
        <taxon>Autobranchia</taxon>
        <taxon>Pteriomorphia</taxon>
        <taxon>Mytilida</taxon>
        <taxon>Mytiloidea</taxon>
        <taxon>Mytilidae</taxon>
        <taxon>Mytilinae</taxon>
        <taxon>Mytilus</taxon>
    </lineage>
</organism>
<reference evidence="2" key="1">
    <citation type="submission" date="2021-03" db="EMBL/GenBank/DDBJ databases">
        <authorList>
            <person name="Bekaert M."/>
        </authorList>
    </citation>
    <scope>NUCLEOTIDE SEQUENCE</scope>
</reference>
<dbReference type="GO" id="GO:0005769">
    <property type="term" value="C:early endosome"/>
    <property type="evidence" value="ECO:0007669"/>
    <property type="project" value="TreeGrafter"/>
</dbReference>
<comment type="caution">
    <text evidence="2">The sequence shown here is derived from an EMBL/GenBank/DDBJ whole genome shotgun (WGS) entry which is preliminary data.</text>
</comment>
<feature type="domain" description="Protein phosphatase 1 regulatory subunit 21 six-helix bundle" evidence="1">
    <location>
        <begin position="45"/>
        <end position="197"/>
    </location>
</feature>
<sequence length="258" mass="30389">MSRQANHTICSLETTRRKVEKNRELNGLNLPTHDRKHQLRARELVSQTANHLTDMVQALSNFFTYSEQRSKIYPAECISEPMSPVNIQYCKYLHENVQYLRPLEQSFKVFLSTLNEDTLTTLETATDLQIFSRKFNTCIEYFNKLLPYQLLSIEEECAVSSCTSTLETKNRDLHKSFKHLNQVFNKLQSYISLLASQIFARNRPHTRLEDSTSSKKRKVALIQFQYTLLLFPYKGYMYQKELVYVLKEKTTIVIKLFF</sequence>
<dbReference type="GO" id="GO:0016020">
    <property type="term" value="C:membrane"/>
    <property type="evidence" value="ECO:0007669"/>
    <property type="project" value="TreeGrafter"/>
</dbReference>